<feature type="domain" description="RING-type" evidence="4">
    <location>
        <begin position="105"/>
        <end position="147"/>
    </location>
</feature>
<dbReference type="InterPro" id="IPR013083">
    <property type="entry name" value="Znf_RING/FYVE/PHD"/>
</dbReference>
<evidence type="ECO:0000259" key="4">
    <source>
        <dbReference type="PROSITE" id="PS50089"/>
    </source>
</evidence>
<dbReference type="SUPFAM" id="SSF57850">
    <property type="entry name" value="RING/U-box"/>
    <property type="match status" value="1"/>
</dbReference>
<evidence type="ECO:0000256" key="3">
    <source>
        <dbReference type="SAM" id="Phobius"/>
    </source>
</evidence>
<protein>
    <submittedName>
        <fullName evidence="5">Zinc finger, RING-type</fullName>
    </submittedName>
</protein>
<evidence type="ECO:0000313" key="6">
    <source>
        <dbReference type="Proteomes" id="UP001370490"/>
    </source>
</evidence>
<name>A0AAN8W1I9_9MAGN</name>
<reference evidence="5 6" key="1">
    <citation type="submission" date="2023-12" db="EMBL/GenBank/DDBJ databases">
        <title>A high-quality genome assembly for Dillenia turbinata (Dilleniales).</title>
        <authorList>
            <person name="Chanderbali A."/>
        </authorList>
    </citation>
    <scope>NUCLEOTIDE SEQUENCE [LARGE SCALE GENOMIC DNA]</scope>
    <source>
        <strain evidence="5">LSX21</strain>
        <tissue evidence="5">Leaf</tissue>
    </source>
</reference>
<keyword evidence="3" id="KW-0472">Membrane</keyword>
<feature type="region of interest" description="Disordered" evidence="2">
    <location>
        <begin position="154"/>
        <end position="181"/>
    </location>
</feature>
<dbReference type="CDD" id="cd16461">
    <property type="entry name" value="RING-H2_EL5-like"/>
    <property type="match status" value="1"/>
</dbReference>
<gene>
    <name evidence="5" type="ORF">RJ641_024777</name>
</gene>
<dbReference type="Pfam" id="PF13639">
    <property type="entry name" value="zf-RING_2"/>
    <property type="match status" value="1"/>
</dbReference>
<dbReference type="GO" id="GO:0008270">
    <property type="term" value="F:zinc ion binding"/>
    <property type="evidence" value="ECO:0007669"/>
    <property type="project" value="UniProtKB-KW"/>
</dbReference>
<sequence length="181" mass="20299">MEREPIPILLRAPPHKSAANSSWSSDLSPLGFILAFIALVAISILLYMFFSSIMCPSNPFRSGGAQRRVQERLCREIRSEGRFFNIEIVKYSKEVVELGETGHECPVCLSAFMEGEDVRQLPRCKHPFHVDCIDMWLYSHPSCPVCRTSVSSTKTRPARMAPRVTGDDDFQPGLPNSANLV</sequence>
<evidence type="ECO:0000256" key="1">
    <source>
        <dbReference type="PROSITE-ProRule" id="PRU00175"/>
    </source>
</evidence>
<dbReference type="PROSITE" id="PS50089">
    <property type="entry name" value="ZF_RING_2"/>
    <property type="match status" value="1"/>
</dbReference>
<keyword evidence="1" id="KW-0479">Metal-binding</keyword>
<accession>A0AAN8W1I9</accession>
<keyword evidence="1" id="KW-0863">Zinc-finger</keyword>
<evidence type="ECO:0000256" key="2">
    <source>
        <dbReference type="SAM" id="MobiDB-lite"/>
    </source>
</evidence>
<feature type="transmembrane region" description="Helical" evidence="3">
    <location>
        <begin position="30"/>
        <end position="50"/>
    </location>
</feature>
<dbReference type="AlphaFoldDB" id="A0AAN8W1I9"/>
<keyword evidence="3" id="KW-0812">Transmembrane</keyword>
<dbReference type="Proteomes" id="UP001370490">
    <property type="component" value="Unassembled WGS sequence"/>
</dbReference>
<dbReference type="SMART" id="SM00184">
    <property type="entry name" value="RING"/>
    <property type="match status" value="1"/>
</dbReference>
<keyword evidence="1" id="KW-0862">Zinc</keyword>
<proteinExistence type="predicted"/>
<keyword evidence="6" id="KW-1185">Reference proteome</keyword>
<dbReference type="PANTHER" id="PTHR45676:SF88">
    <property type="entry name" value="RING-H2 FINGER PROTEIN ATL33"/>
    <property type="match status" value="1"/>
</dbReference>
<dbReference type="Gene3D" id="3.30.40.10">
    <property type="entry name" value="Zinc/RING finger domain, C3HC4 (zinc finger)"/>
    <property type="match status" value="1"/>
</dbReference>
<evidence type="ECO:0000313" key="5">
    <source>
        <dbReference type="EMBL" id="KAK6943675.1"/>
    </source>
</evidence>
<comment type="caution">
    <text evidence="5">The sequence shown here is derived from an EMBL/GenBank/DDBJ whole genome shotgun (WGS) entry which is preliminary data.</text>
</comment>
<organism evidence="5 6">
    <name type="scientific">Dillenia turbinata</name>
    <dbReference type="NCBI Taxonomy" id="194707"/>
    <lineage>
        <taxon>Eukaryota</taxon>
        <taxon>Viridiplantae</taxon>
        <taxon>Streptophyta</taxon>
        <taxon>Embryophyta</taxon>
        <taxon>Tracheophyta</taxon>
        <taxon>Spermatophyta</taxon>
        <taxon>Magnoliopsida</taxon>
        <taxon>eudicotyledons</taxon>
        <taxon>Gunneridae</taxon>
        <taxon>Pentapetalae</taxon>
        <taxon>Dilleniales</taxon>
        <taxon>Dilleniaceae</taxon>
        <taxon>Dillenia</taxon>
    </lineage>
</organism>
<keyword evidence="3" id="KW-1133">Transmembrane helix</keyword>
<dbReference type="GO" id="GO:0016567">
    <property type="term" value="P:protein ubiquitination"/>
    <property type="evidence" value="ECO:0007669"/>
    <property type="project" value="TreeGrafter"/>
</dbReference>
<dbReference type="EMBL" id="JBAMMX010000003">
    <property type="protein sequence ID" value="KAK6943675.1"/>
    <property type="molecule type" value="Genomic_DNA"/>
</dbReference>
<dbReference type="InterPro" id="IPR001841">
    <property type="entry name" value="Znf_RING"/>
</dbReference>
<dbReference type="PANTHER" id="PTHR45676">
    <property type="entry name" value="RING-H2 FINGER PROTEIN ATL51-RELATED"/>
    <property type="match status" value="1"/>
</dbReference>